<evidence type="ECO:0000259" key="4">
    <source>
        <dbReference type="PROSITE" id="PS50043"/>
    </source>
</evidence>
<dbReference type="InterPro" id="IPR027417">
    <property type="entry name" value="P-loop_NTPase"/>
</dbReference>
<accession>A0A918ZMJ3</accession>
<reference evidence="5" key="1">
    <citation type="journal article" date="2014" name="Int. J. Syst. Evol. Microbiol.">
        <title>Complete genome sequence of Corynebacterium casei LMG S-19264T (=DSM 44701T), isolated from a smear-ripened cheese.</title>
        <authorList>
            <consortium name="US DOE Joint Genome Institute (JGI-PGF)"/>
            <person name="Walter F."/>
            <person name="Albersmeier A."/>
            <person name="Kalinowski J."/>
            <person name="Ruckert C."/>
        </authorList>
    </citation>
    <scope>NUCLEOTIDE SEQUENCE</scope>
    <source>
        <strain evidence="5">JCM 4784</strain>
    </source>
</reference>
<dbReference type="GO" id="GO:0005737">
    <property type="term" value="C:cytoplasm"/>
    <property type="evidence" value="ECO:0007669"/>
    <property type="project" value="TreeGrafter"/>
</dbReference>
<feature type="compositionally biased region" description="Low complexity" evidence="3">
    <location>
        <begin position="288"/>
        <end position="306"/>
    </location>
</feature>
<evidence type="ECO:0000313" key="6">
    <source>
        <dbReference type="Proteomes" id="UP000608024"/>
    </source>
</evidence>
<feature type="compositionally biased region" description="Low complexity" evidence="3">
    <location>
        <begin position="215"/>
        <end position="228"/>
    </location>
</feature>
<dbReference type="Proteomes" id="UP000608024">
    <property type="component" value="Unassembled WGS sequence"/>
</dbReference>
<comment type="caution">
    <text evidence="5">The sequence shown here is derived from an EMBL/GenBank/DDBJ whole genome shotgun (WGS) entry which is preliminary data.</text>
</comment>
<reference evidence="5" key="2">
    <citation type="submission" date="2020-09" db="EMBL/GenBank/DDBJ databases">
        <authorList>
            <person name="Sun Q."/>
            <person name="Ohkuma M."/>
        </authorList>
    </citation>
    <scope>NUCLEOTIDE SEQUENCE</scope>
    <source>
        <strain evidence="5">JCM 4784</strain>
    </source>
</reference>
<gene>
    <name evidence="5" type="ORF">GCM10018785_30180</name>
</gene>
<dbReference type="InterPro" id="IPR041664">
    <property type="entry name" value="AAA_16"/>
</dbReference>
<evidence type="ECO:0000256" key="3">
    <source>
        <dbReference type="SAM" id="MobiDB-lite"/>
    </source>
</evidence>
<feature type="region of interest" description="Disordered" evidence="3">
    <location>
        <begin position="1"/>
        <end position="55"/>
    </location>
</feature>
<feature type="domain" description="HTH luxR-type" evidence="4">
    <location>
        <begin position="1047"/>
        <end position="1112"/>
    </location>
</feature>
<dbReference type="SUPFAM" id="SSF46894">
    <property type="entry name" value="C-terminal effector domain of the bipartite response regulators"/>
    <property type="match status" value="1"/>
</dbReference>
<dbReference type="GO" id="GO:0005524">
    <property type="term" value="F:ATP binding"/>
    <property type="evidence" value="ECO:0007669"/>
    <property type="project" value="UniProtKB-KW"/>
</dbReference>
<keyword evidence="6" id="KW-1185">Reference proteome</keyword>
<dbReference type="EMBL" id="BNBT01000037">
    <property type="protein sequence ID" value="GHE58905.1"/>
    <property type="molecule type" value="Genomic_DNA"/>
</dbReference>
<dbReference type="Gene3D" id="1.10.10.10">
    <property type="entry name" value="Winged helix-like DNA-binding domain superfamily/Winged helix DNA-binding domain"/>
    <property type="match status" value="1"/>
</dbReference>
<dbReference type="PROSITE" id="PS00622">
    <property type="entry name" value="HTH_LUXR_1"/>
    <property type="match status" value="1"/>
</dbReference>
<keyword evidence="1" id="KW-0547">Nucleotide-binding</keyword>
<dbReference type="Pfam" id="PF00196">
    <property type="entry name" value="GerE"/>
    <property type="match status" value="1"/>
</dbReference>
<evidence type="ECO:0000256" key="2">
    <source>
        <dbReference type="ARBA" id="ARBA00022840"/>
    </source>
</evidence>
<dbReference type="GO" id="GO:0006355">
    <property type="term" value="P:regulation of DNA-templated transcription"/>
    <property type="evidence" value="ECO:0007669"/>
    <property type="project" value="InterPro"/>
</dbReference>
<protein>
    <recommendedName>
        <fullName evidence="4">HTH luxR-type domain-containing protein</fullName>
    </recommendedName>
</protein>
<name>A0A918ZMJ3_9ACTN</name>
<dbReference type="GO" id="GO:0004016">
    <property type="term" value="F:adenylate cyclase activity"/>
    <property type="evidence" value="ECO:0007669"/>
    <property type="project" value="TreeGrafter"/>
</dbReference>
<proteinExistence type="predicted"/>
<dbReference type="PANTHER" id="PTHR16305:SF35">
    <property type="entry name" value="TRANSCRIPTIONAL ACTIVATOR DOMAIN"/>
    <property type="match status" value="1"/>
</dbReference>
<keyword evidence="2" id="KW-0067">ATP-binding</keyword>
<dbReference type="InterPro" id="IPR016032">
    <property type="entry name" value="Sig_transdc_resp-reg_C-effctor"/>
</dbReference>
<dbReference type="InterPro" id="IPR000792">
    <property type="entry name" value="Tscrpt_reg_LuxR_C"/>
</dbReference>
<sequence length="1121" mass="116221">MDVDSGGGGAPRGGAGAPHGRVAEAGALRGRSAGAGDVEAGREPRAADALPGQEAEHADVLPGRADEEAVLRAALDGIRASGAAVLLRGDPGLGKTALLDRAARWAERAGLRVLRMAGVVAEATCPFAALHQVLWPLLDDLRVAPEPERELLERALGLRDGTPPAPADAARATLGLLTRAAAARPLVLLLDDLQWADPESAFVLTAVRRQLATEPGASSAPGVSEGVGVSEGPGVPAGPGASAGQGMSAGLGMLAGLIGPAAATGPSTPSEPIGPAASTGSTARPALAAPSEPTASAVPAVSSTSAGPGIPAGLISPAAPAGSTASAAPTSPSTPPAPAEPTAYPAPTTPAPPPTVVITATRHQHAPAVGPAERVIDLGPLSDAVAGRLLDVLHPGLDVPARQRVLRLAGGNPLALRELPRELRRAGDFADPESTGPLAVPPLGQRLGGLYEDRVRALPDAARQALLLAALGGAAAADEDTLAELARRSGSAPWDVSARDVLRSGLAHVEPESRRLLFRHPLVRAGVVHLATAAERRAAHRLLADALPPHDTRRALHLAAATIGFDDPLARRLHEEADLLTEAADEAGAATLMARAAGLTTDGPARASRLVQAAGLAARGGRLRFAAHLLDQAEHTTGTARPEPAALYALVVAYIRFQREGTPEPALRLLPEALDLLRAPGREEQRATLLEPILFVLLVVAAHASDERAWQAVDRHAPDATAPTALCRAAWTATPDDPADLPGRVREAVTALPEAHDPATFRALVWAATAVDTVGDHAALWHRAAPRHSYATRTLAELSGSQDRILRGDWDAVLDGARRGAGTAAARGYAFHEMMFLMHTAQVLAGRGDRAGLQECLRVLEPWAEERRLRGVGDRLRGLKALCALAHRAPGEAWQHVRTSVSPAALGRRTPWSHLSLLDIAQAAADTGHLDEARDHLRAVRASGLARVSPHHAFLVAATEALLADDADEGPYEAAYAVPGARQWPFELARLRLAHGARLRRRSRRTEAVAHLRAAHEVFTGLRAGPWAGQAACELGAAGAGVPEAGAARGHPLLSVQESRIADLAAQGLSNREIGERLRLSPRTVGAHLYRVFPKLGISTRAGIARALAETRGRRGPDAEG</sequence>
<dbReference type="PROSITE" id="PS50043">
    <property type="entry name" value="HTH_LUXR_2"/>
    <property type="match status" value="1"/>
</dbReference>
<dbReference type="GO" id="GO:0003677">
    <property type="term" value="F:DNA binding"/>
    <property type="evidence" value="ECO:0007669"/>
    <property type="project" value="InterPro"/>
</dbReference>
<feature type="region of interest" description="Disordered" evidence="3">
    <location>
        <begin position="213"/>
        <end position="243"/>
    </location>
</feature>
<evidence type="ECO:0000313" key="5">
    <source>
        <dbReference type="EMBL" id="GHE58905.1"/>
    </source>
</evidence>
<dbReference type="SUPFAM" id="SSF52540">
    <property type="entry name" value="P-loop containing nucleoside triphosphate hydrolases"/>
    <property type="match status" value="1"/>
</dbReference>
<dbReference type="PRINTS" id="PR00038">
    <property type="entry name" value="HTHLUXR"/>
</dbReference>
<dbReference type="AlphaFoldDB" id="A0A918ZMJ3"/>
<feature type="compositionally biased region" description="Low complexity" evidence="3">
    <location>
        <begin position="316"/>
        <end position="331"/>
    </location>
</feature>
<evidence type="ECO:0000256" key="1">
    <source>
        <dbReference type="ARBA" id="ARBA00022741"/>
    </source>
</evidence>
<dbReference type="InterPro" id="IPR036388">
    <property type="entry name" value="WH-like_DNA-bd_sf"/>
</dbReference>
<organism evidence="5 6">
    <name type="scientific">Streptomyces longispororuber</name>
    <dbReference type="NCBI Taxonomy" id="68230"/>
    <lineage>
        <taxon>Bacteria</taxon>
        <taxon>Bacillati</taxon>
        <taxon>Actinomycetota</taxon>
        <taxon>Actinomycetes</taxon>
        <taxon>Kitasatosporales</taxon>
        <taxon>Streptomycetaceae</taxon>
        <taxon>Streptomyces</taxon>
    </lineage>
</organism>
<dbReference type="CDD" id="cd06170">
    <property type="entry name" value="LuxR_C_like"/>
    <property type="match status" value="1"/>
</dbReference>
<feature type="region of interest" description="Disordered" evidence="3">
    <location>
        <begin position="262"/>
        <end position="356"/>
    </location>
</feature>
<dbReference type="Pfam" id="PF13191">
    <property type="entry name" value="AAA_16"/>
    <property type="match status" value="1"/>
</dbReference>
<feature type="compositionally biased region" description="Gly residues" evidence="3">
    <location>
        <begin position="229"/>
        <end position="243"/>
    </location>
</feature>
<dbReference type="SMART" id="SM00421">
    <property type="entry name" value="HTH_LUXR"/>
    <property type="match status" value="1"/>
</dbReference>
<feature type="compositionally biased region" description="Low complexity" evidence="3">
    <location>
        <begin position="18"/>
        <end position="36"/>
    </location>
</feature>
<dbReference type="PANTHER" id="PTHR16305">
    <property type="entry name" value="TESTICULAR SOLUBLE ADENYLYL CYCLASE"/>
    <property type="match status" value="1"/>
</dbReference>
<feature type="compositionally biased region" description="Gly residues" evidence="3">
    <location>
        <begin position="1"/>
        <end position="17"/>
    </location>
</feature>